<gene>
    <name evidence="8" type="ORF">GTC17262_17570</name>
</gene>
<keyword evidence="6 7" id="KW-0472">Membrane</keyword>
<keyword evidence="5 7" id="KW-1133">Transmembrane helix</keyword>
<keyword evidence="3" id="KW-1003">Cell membrane</keyword>
<protein>
    <submittedName>
        <fullName evidence="8">DoxX family protein</fullName>
    </submittedName>
</protein>
<evidence type="ECO:0000256" key="7">
    <source>
        <dbReference type="SAM" id="Phobius"/>
    </source>
</evidence>
<comment type="subcellular location">
    <subcellularLocation>
        <location evidence="1">Cell membrane</location>
        <topology evidence="1">Multi-pass membrane protein</topology>
    </subcellularLocation>
</comment>
<evidence type="ECO:0000256" key="3">
    <source>
        <dbReference type="ARBA" id="ARBA00022475"/>
    </source>
</evidence>
<dbReference type="AlphaFoldDB" id="A0AB33JN60"/>
<proteinExistence type="inferred from homology"/>
<evidence type="ECO:0000313" key="8">
    <source>
        <dbReference type="EMBL" id="BFO81566.1"/>
    </source>
</evidence>
<evidence type="ECO:0000256" key="1">
    <source>
        <dbReference type="ARBA" id="ARBA00004651"/>
    </source>
</evidence>
<evidence type="ECO:0000256" key="2">
    <source>
        <dbReference type="ARBA" id="ARBA00006679"/>
    </source>
</evidence>
<dbReference type="InterPro" id="IPR051907">
    <property type="entry name" value="DoxX-like_oxidoreductase"/>
</dbReference>
<evidence type="ECO:0000256" key="6">
    <source>
        <dbReference type="ARBA" id="ARBA00023136"/>
    </source>
</evidence>
<evidence type="ECO:0000256" key="5">
    <source>
        <dbReference type="ARBA" id="ARBA00022989"/>
    </source>
</evidence>
<organism evidence="8">
    <name type="scientific">Prevotella sp. GTC17262</name>
    <dbReference type="NCBI Taxonomy" id="3236797"/>
    <lineage>
        <taxon>Bacteria</taxon>
        <taxon>Pseudomonadati</taxon>
        <taxon>Bacteroidota</taxon>
        <taxon>Bacteroidia</taxon>
        <taxon>Bacteroidales</taxon>
        <taxon>Prevotellaceae</taxon>
        <taxon>Prevotella</taxon>
    </lineage>
</organism>
<accession>A0AB33JN60</accession>
<dbReference type="GO" id="GO:0005886">
    <property type="term" value="C:plasma membrane"/>
    <property type="evidence" value="ECO:0007669"/>
    <property type="project" value="UniProtKB-SubCell"/>
</dbReference>
<feature type="transmembrane region" description="Helical" evidence="7">
    <location>
        <begin position="20"/>
        <end position="38"/>
    </location>
</feature>
<sequence length="143" mass="15843">MKKLMIFLFPSDKETPQVSIVLALARVIFGLLLASHGWQKLMAFSAMSTQFPDPIGLGSEFSLALAIFGELVCSVAFVFGFLSRLVVIPMIFTMLVAFATVHHFSVSEGELAFVYLMVYLLLLLTGPGQLSIDGWIGRRLNRR</sequence>
<reference evidence="8" key="1">
    <citation type="submission" date="2024-07" db="EMBL/GenBank/DDBJ databases">
        <title>Complete genome sequence of Prevotella sp. YM-2024 GTC17262.</title>
        <authorList>
            <person name="Hayashi M."/>
            <person name="Muto Y."/>
            <person name="Tanaka K."/>
            <person name="Niwa H."/>
        </authorList>
    </citation>
    <scope>NUCLEOTIDE SEQUENCE</scope>
    <source>
        <strain evidence="8">GTC17262</strain>
    </source>
</reference>
<feature type="transmembrane region" description="Helical" evidence="7">
    <location>
        <begin position="61"/>
        <end position="79"/>
    </location>
</feature>
<name>A0AB33JN60_9BACT</name>
<dbReference type="Pfam" id="PF07681">
    <property type="entry name" value="DoxX"/>
    <property type="match status" value="1"/>
</dbReference>
<feature type="transmembrane region" description="Helical" evidence="7">
    <location>
        <begin position="112"/>
        <end position="136"/>
    </location>
</feature>
<dbReference type="PANTHER" id="PTHR33452:SF1">
    <property type="entry name" value="INNER MEMBRANE PROTEIN YPHA-RELATED"/>
    <property type="match status" value="1"/>
</dbReference>
<dbReference type="PANTHER" id="PTHR33452">
    <property type="entry name" value="OXIDOREDUCTASE CATD-RELATED"/>
    <property type="match status" value="1"/>
</dbReference>
<comment type="similarity">
    <text evidence="2">Belongs to the DoxX family.</text>
</comment>
<evidence type="ECO:0000256" key="4">
    <source>
        <dbReference type="ARBA" id="ARBA00022692"/>
    </source>
</evidence>
<dbReference type="EMBL" id="AP035789">
    <property type="protein sequence ID" value="BFO81566.1"/>
    <property type="molecule type" value="Genomic_DNA"/>
</dbReference>
<keyword evidence="4 7" id="KW-0812">Transmembrane</keyword>
<feature type="transmembrane region" description="Helical" evidence="7">
    <location>
        <begin position="86"/>
        <end position="106"/>
    </location>
</feature>
<dbReference type="InterPro" id="IPR032808">
    <property type="entry name" value="DoxX"/>
</dbReference>